<feature type="domain" description="DUF4806" evidence="2">
    <location>
        <begin position="225"/>
        <end position="290"/>
    </location>
</feature>
<dbReference type="PANTHER" id="PTHR34153">
    <property type="entry name" value="SI:CH211-262H13.3-RELATED-RELATED"/>
    <property type="match status" value="1"/>
</dbReference>
<evidence type="ECO:0000259" key="2">
    <source>
        <dbReference type="Pfam" id="PF16064"/>
    </source>
</evidence>
<dbReference type="AlphaFoldDB" id="A0A5N4B5N0"/>
<organism evidence="3 4">
    <name type="scientific">Photinus pyralis</name>
    <name type="common">Common eastern firefly</name>
    <name type="synonym">Lampyris pyralis</name>
    <dbReference type="NCBI Taxonomy" id="7054"/>
    <lineage>
        <taxon>Eukaryota</taxon>
        <taxon>Metazoa</taxon>
        <taxon>Ecdysozoa</taxon>
        <taxon>Arthropoda</taxon>
        <taxon>Hexapoda</taxon>
        <taxon>Insecta</taxon>
        <taxon>Pterygota</taxon>
        <taxon>Neoptera</taxon>
        <taxon>Endopterygota</taxon>
        <taxon>Coleoptera</taxon>
        <taxon>Polyphaga</taxon>
        <taxon>Elateriformia</taxon>
        <taxon>Elateroidea</taxon>
        <taxon>Lampyridae</taxon>
        <taxon>Lampyrinae</taxon>
        <taxon>Photinus</taxon>
    </lineage>
</organism>
<dbReference type="InParanoid" id="A0A5N4B5N0"/>
<dbReference type="Pfam" id="PF16064">
    <property type="entry name" value="DUF4806"/>
    <property type="match status" value="1"/>
</dbReference>
<evidence type="ECO:0000313" key="3">
    <source>
        <dbReference type="EMBL" id="KAB0804912.1"/>
    </source>
</evidence>
<dbReference type="Proteomes" id="UP000327044">
    <property type="component" value="Unassembled WGS sequence"/>
</dbReference>
<keyword evidence="4" id="KW-1185">Reference proteome</keyword>
<comment type="caution">
    <text evidence="3">The sequence shown here is derived from an EMBL/GenBank/DDBJ whole genome shotgun (WGS) entry which is preliminary data.</text>
</comment>
<dbReference type="PANTHER" id="PTHR34153:SF2">
    <property type="entry name" value="SI:CH211-262H13.3-RELATED"/>
    <property type="match status" value="1"/>
</dbReference>
<reference evidence="3 4" key="1">
    <citation type="journal article" date="2018" name="Elife">
        <title>Firefly genomes illuminate parallel origins of bioluminescence in beetles.</title>
        <authorList>
            <person name="Fallon T.R."/>
            <person name="Lower S.E."/>
            <person name="Chang C.H."/>
            <person name="Bessho-Uehara M."/>
            <person name="Martin G.J."/>
            <person name="Bewick A.J."/>
            <person name="Behringer M."/>
            <person name="Debat H.J."/>
            <person name="Wong I."/>
            <person name="Day J.C."/>
            <person name="Suvorov A."/>
            <person name="Silva C.J."/>
            <person name="Stanger-Hall K.F."/>
            <person name="Hall D.W."/>
            <person name="Schmitz R.J."/>
            <person name="Nelson D.R."/>
            <person name="Lewis S.M."/>
            <person name="Shigenobu S."/>
            <person name="Bybee S.M."/>
            <person name="Larracuente A.M."/>
            <person name="Oba Y."/>
            <person name="Weng J.K."/>
        </authorList>
    </citation>
    <scope>NUCLEOTIDE SEQUENCE [LARGE SCALE GENOMIC DNA]</scope>
    <source>
        <strain evidence="3">1611_PpyrPB1</strain>
        <tissue evidence="3">Whole body</tissue>
    </source>
</reference>
<name>A0A5N4B5N0_PHOPY</name>
<protein>
    <recommendedName>
        <fullName evidence="2">DUF4806 domain-containing protein</fullName>
    </recommendedName>
</protein>
<evidence type="ECO:0000256" key="1">
    <source>
        <dbReference type="SAM" id="MobiDB-lite"/>
    </source>
</evidence>
<dbReference type="EMBL" id="VVIM01000001">
    <property type="protein sequence ID" value="KAB0804912.1"/>
    <property type="molecule type" value="Genomic_DNA"/>
</dbReference>
<accession>A0A5N4B5N0</accession>
<evidence type="ECO:0000313" key="4">
    <source>
        <dbReference type="Proteomes" id="UP000327044"/>
    </source>
</evidence>
<gene>
    <name evidence="3" type="ORF">PPYR_01882</name>
</gene>
<sequence>MYLPFCVVGFILDGEEYISAAPTKWLQMYEDTFKCAWPPQKLEKKAILHAASPEDDWTIYDNVQLYGKYLTYKEARYRELKIASYESESDQATRKRKPNKKYVDNEIPSPPSLPSLYVVNEIEDDFAENTQNTESDATSEPSSSSHIEAVVPDLNDEIPIVFDILEEPTILAPDKCGMSDFEKTLLVHIEEIKATLEVMSLRLRHVEICLELRANTDRIESNMFTELPCKSLEDVQNLEKKLQDDKALQNLITMLKYIGGANGKSCTSNCLKKIFSNLVGQFCSWTGQKGNFKLADLRLMIAVNGRV</sequence>
<feature type="region of interest" description="Disordered" evidence="1">
    <location>
        <begin position="88"/>
        <end position="107"/>
    </location>
</feature>
<proteinExistence type="predicted"/>
<dbReference type="InterPro" id="IPR032071">
    <property type="entry name" value="DUF4806"/>
</dbReference>